<sequence length="63" mass="7174">AHRRDVRDRGPRRDRPLHAGARPRGGDLRPRRRPRGRAGRAVGRRDAARVPVAALRRRLGDAR</sequence>
<proteinExistence type="predicted"/>
<organism evidence="2">
    <name type="scientific">uncultured Solirubrobacteraceae bacterium</name>
    <dbReference type="NCBI Taxonomy" id="1162706"/>
    <lineage>
        <taxon>Bacteria</taxon>
        <taxon>Bacillati</taxon>
        <taxon>Actinomycetota</taxon>
        <taxon>Thermoleophilia</taxon>
        <taxon>Solirubrobacterales</taxon>
        <taxon>Solirubrobacteraceae</taxon>
        <taxon>environmental samples</taxon>
    </lineage>
</organism>
<accession>A0A6J4TJL7</accession>
<feature type="non-terminal residue" evidence="2">
    <location>
        <position position="1"/>
    </location>
</feature>
<evidence type="ECO:0000256" key="1">
    <source>
        <dbReference type="SAM" id="MobiDB-lite"/>
    </source>
</evidence>
<name>A0A6J4TJL7_9ACTN</name>
<gene>
    <name evidence="2" type="ORF">AVDCRST_MAG30-3346</name>
</gene>
<protein>
    <submittedName>
        <fullName evidence="2">Uncharacterized protein</fullName>
    </submittedName>
</protein>
<feature type="region of interest" description="Disordered" evidence="1">
    <location>
        <begin position="1"/>
        <end position="49"/>
    </location>
</feature>
<dbReference type="EMBL" id="CADCVS010000435">
    <property type="protein sequence ID" value="CAA9525612.1"/>
    <property type="molecule type" value="Genomic_DNA"/>
</dbReference>
<reference evidence="2" key="1">
    <citation type="submission" date="2020-02" db="EMBL/GenBank/DDBJ databases">
        <authorList>
            <person name="Meier V. D."/>
        </authorList>
    </citation>
    <scope>NUCLEOTIDE SEQUENCE</scope>
    <source>
        <strain evidence="2">AVDCRST_MAG30</strain>
    </source>
</reference>
<dbReference type="AlphaFoldDB" id="A0A6J4TJL7"/>
<feature type="compositionally biased region" description="Basic and acidic residues" evidence="1">
    <location>
        <begin position="1"/>
        <end position="17"/>
    </location>
</feature>
<feature type="non-terminal residue" evidence="2">
    <location>
        <position position="63"/>
    </location>
</feature>
<evidence type="ECO:0000313" key="2">
    <source>
        <dbReference type="EMBL" id="CAA9525612.1"/>
    </source>
</evidence>